<dbReference type="Proteomes" id="UP001152300">
    <property type="component" value="Unassembled WGS sequence"/>
</dbReference>
<sequence>MVTPSTCAQGIKPTAEKTSSSATTTWATEWETCANSPTPKPMSIVKPYYLAIEVDGVDIGVHETAAYEDENPACGVRRHVVLVCRGNGTVEDDSEDH</sequence>
<gene>
    <name evidence="2" type="ORF">OCU04_009252</name>
</gene>
<keyword evidence="3" id="KW-1185">Reference proteome</keyword>
<accession>A0A9X0AEM1</accession>
<reference evidence="2" key="1">
    <citation type="submission" date="2022-11" db="EMBL/GenBank/DDBJ databases">
        <title>Genome Resource of Sclerotinia nivalis Strain SnTB1, a Plant Pathogen Isolated from American Ginseng.</title>
        <authorList>
            <person name="Fan S."/>
        </authorList>
    </citation>
    <scope>NUCLEOTIDE SEQUENCE</scope>
    <source>
        <strain evidence="2">SnTB1</strain>
    </source>
</reference>
<protein>
    <submittedName>
        <fullName evidence="2">Uncharacterized protein</fullName>
    </submittedName>
</protein>
<dbReference type="EMBL" id="JAPEIS010000011">
    <property type="protein sequence ID" value="KAJ8061431.1"/>
    <property type="molecule type" value="Genomic_DNA"/>
</dbReference>
<comment type="caution">
    <text evidence="2">The sequence shown here is derived from an EMBL/GenBank/DDBJ whole genome shotgun (WGS) entry which is preliminary data.</text>
</comment>
<name>A0A9X0AEM1_9HELO</name>
<proteinExistence type="predicted"/>
<feature type="region of interest" description="Disordered" evidence="1">
    <location>
        <begin position="1"/>
        <end position="23"/>
    </location>
</feature>
<evidence type="ECO:0000256" key="1">
    <source>
        <dbReference type="SAM" id="MobiDB-lite"/>
    </source>
</evidence>
<organism evidence="2 3">
    <name type="scientific">Sclerotinia nivalis</name>
    <dbReference type="NCBI Taxonomy" id="352851"/>
    <lineage>
        <taxon>Eukaryota</taxon>
        <taxon>Fungi</taxon>
        <taxon>Dikarya</taxon>
        <taxon>Ascomycota</taxon>
        <taxon>Pezizomycotina</taxon>
        <taxon>Leotiomycetes</taxon>
        <taxon>Helotiales</taxon>
        <taxon>Sclerotiniaceae</taxon>
        <taxon>Sclerotinia</taxon>
    </lineage>
</organism>
<evidence type="ECO:0000313" key="3">
    <source>
        <dbReference type="Proteomes" id="UP001152300"/>
    </source>
</evidence>
<dbReference type="AlphaFoldDB" id="A0A9X0AEM1"/>
<evidence type="ECO:0000313" key="2">
    <source>
        <dbReference type="EMBL" id="KAJ8061431.1"/>
    </source>
</evidence>